<keyword evidence="3" id="KW-1185">Reference proteome</keyword>
<evidence type="ECO:0000313" key="2">
    <source>
        <dbReference type="EMBL" id="MBO0951128.1"/>
    </source>
</evidence>
<dbReference type="RefSeq" id="WP_207331085.1">
    <property type="nucleotide sequence ID" value="NZ_JAFMYW010000007.1"/>
</dbReference>
<name>A0ABS3JM89_9BACT</name>
<keyword evidence="1" id="KW-0732">Signal</keyword>
<dbReference type="Proteomes" id="UP000664628">
    <property type="component" value="Unassembled WGS sequence"/>
</dbReference>
<gene>
    <name evidence="2" type="ORF">J2I46_21260</name>
</gene>
<organism evidence="2 3">
    <name type="scientific">Fibrella forsythiae</name>
    <dbReference type="NCBI Taxonomy" id="2817061"/>
    <lineage>
        <taxon>Bacteria</taxon>
        <taxon>Pseudomonadati</taxon>
        <taxon>Bacteroidota</taxon>
        <taxon>Cytophagia</taxon>
        <taxon>Cytophagales</taxon>
        <taxon>Spirosomataceae</taxon>
        <taxon>Fibrella</taxon>
    </lineage>
</organism>
<dbReference type="NCBIfam" id="TIGR01200">
    <property type="entry name" value="GLPGLI"/>
    <property type="match status" value="1"/>
</dbReference>
<comment type="caution">
    <text evidence="2">The sequence shown here is derived from an EMBL/GenBank/DDBJ whole genome shotgun (WGS) entry which is preliminary data.</text>
</comment>
<reference evidence="2 3" key="1">
    <citation type="submission" date="2021-03" db="EMBL/GenBank/DDBJ databases">
        <title>Fibrella sp. HMF5405 genome sequencing and assembly.</title>
        <authorList>
            <person name="Kang H."/>
            <person name="Kim H."/>
            <person name="Bae S."/>
            <person name="Joh K."/>
        </authorList>
    </citation>
    <scope>NUCLEOTIDE SEQUENCE [LARGE SCALE GENOMIC DNA]</scope>
    <source>
        <strain evidence="2 3">HMF5405</strain>
    </source>
</reference>
<dbReference type="Pfam" id="PF09697">
    <property type="entry name" value="Porph_ging"/>
    <property type="match status" value="1"/>
</dbReference>
<feature type="chain" id="PRO_5045952962" evidence="1">
    <location>
        <begin position="23"/>
        <end position="254"/>
    </location>
</feature>
<sequence>MTRLLKPVLFTLLLLTTYLSEAQTNQTEGVVLYTRRTFWPKITARMTYLSQEQKDRAANTWKNEEGSKEKMKLTFTPTTSLYGYESESSESEDGRYTWRNRELALFRDFANEKQVDIEEMLGKVYVVEDSLRAPSWKIGNQVREIAGHMCINATTTDSVKDQVLTAWFAQDIPVSAGPERICGLPGLILELDINNGDVIIETASITFKPVAADIKLPKVKKPKKLDEKGYETMLKTYIAEQIKEQQNPYWEIRY</sequence>
<proteinExistence type="predicted"/>
<accession>A0ABS3JM89</accession>
<feature type="signal peptide" evidence="1">
    <location>
        <begin position="1"/>
        <end position="22"/>
    </location>
</feature>
<dbReference type="InterPro" id="IPR005901">
    <property type="entry name" value="GLPGLI"/>
</dbReference>
<evidence type="ECO:0000256" key="1">
    <source>
        <dbReference type="SAM" id="SignalP"/>
    </source>
</evidence>
<dbReference type="EMBL" id="JAFMYW010000007">
    <property type="protein sequence ID" value="MBO0951128.1"/>
    <property type="molecule type" value="Genomic_DNA"/>
</dbReference>
<evidence type="ECO:0000313" key="3">
    <source>
        <dbReference type="Proteomes" id="UP000664628"/>
    </source>
</evidence>
<protein>
    <submittedName>
        <fullName evidence="2">GLPGLI family protein</fullName>
    </submittedName>
</protein>